<proteinExistence type="predicted"/>
<name>A0ABW6WJD7_9ACTN</name>
<protein>
    <submittedName>
        <fullName evidence="1">Uncharacterized protein</fullName>
    </submittedName>
</protein>
<sequence>MSISVETTPALAVRWVQWAAAASPRRNPISDPDGRHAHRNQPGDVFFLAGTYGEDAVRSCTVPAGRPLFFPAFNIWHVGGAPIAPMPDAYGRAFVDHISHPVVTADSGPAPFEVRGAWRNDVTGTRSSIPMRVWGIWATVPPLAPGPHQVHFEGGTGDGFRVTAHYELTVA</sequence>
<comment type="caution">
    <text evidence="1">The sequence shown here is derived from an EMBL/GenBank/DDBJ whole genome shotgun (WGS) entry which is preliminary data.</text>
</comment>
<dbReference type="RefSeq" id="WP_020517967.1">
    <property type="nucleotide sequence ID" value="NZ_JBIAZU010000005.1"/>
</dbReference>
<evidence type="ECO:0000313" key="1">
    <source>
        <dbReference type="EMBL" id="MFF5293411.1"/>
    </source>
</evidence>
<reference evidence="1 2" key="1">
    <citation type="submission" date="2024-10" db="EMBL/GenBank/DDBJ databases">
        <title>The Natural Products Discovery Center: Release of the First 8490 Sequenced Strains for Exploring Actinobacteria Biosynthetic Diversity.</title>
        <authorList>
            <person name="Kalkreuter E."/>
            <person name="Kautsar S.A."/>
            <person name="Yang D."/>
            <person name="Bader C.D."/>
            <person name="Teijaro C.N."/>
            <person name="Fluegel L."/>
            <person name="Davis C.M."/>
            <person name="Simpson J.R."/>
            <person name="Lauterbach L."/>
            <person name="Steele A.D."/>
            <person name="Gui C."/>
            <person name="Meng S."/>
            <person name="Li G."/>
            <person name="Viehrig K."/>
            <person name="Ye F."/>
            <person name="Su P."/>
            <person name="Kiefer A.F."/>
            <person name="Nichols A."/>
            <person name="Cepeda A.J."/>
            <person name="Yan W."/>
            <person name="Fan B."/>
            <person name="Jiang Y."/>
            <person name="Adhikari A."/>
            <person name="Zheng C.-J."/>
            <person name="Schuster L."/>
            <person name="Cowan T.M."/>
            <person name="Smanski M.J."/>
            <person name="Chevrette M.G."/>
            <person name="De Carvalho L.P.S."/>
            <person name="Shen B."/>
        </authorList>
    </citation>
    <scope>NUCLEOTIDE SEQUENCE [LARGE SCALE GENOMIC DNA]</scope>
    <source>
        <strain evidence="1 2">NPDC000087</strain>
    </source>
</reference>
<dbReference type="EMBL" id="JBIAZU010000005">
    <property type="protein sequence ID" value="MFF5293411.1"/>
    <property type="molecule type" value="Genomic_DNA"/>
</dbReference>
<dbReference type="Proteomes" id="UP001602245">
    <property type="component" value="Unassembled WGS sequence"/>
</dbReference>
<evidence type="ECO:0000313" key="2">
    <source>
        <dbReference type="Proteomes" id="UP001602245"/>
    </source>
</evidence>
<gene>
    <name evidence="1" type="ORF">ACFY35_28595</name>
</gene>
<accession>A0ABW6WJD7</accession>
<organism evidence="1 2">
    <name type="scientific">Paractinoplanes globisporus</name>
    <dbReference type="NCBI Taxonomy" id="113565"/>
    <lineage>
        <taxon>Bacteria</taxon>
        <taxon>Bacillati</taxon>
        <taxon>Actinomycetota</taxon>
        <taxon>Actinomycetes</taxon>
        <taxon>Micromonosporales</taxon>
        <taxon>Micromonosporaceae</taxon>
        <taxon>Paractinoplanes</taxon>
    </lineage>
</organism>
<keyword evidence="2" id="KW-1185">Reference proteome</keyword>